<dbReference type="EMBL" id="MU863702">
    <property type="protein sequence ID" value="KAK4096662.1"/>
    <property type="molecule type" value="Genomic_DNA"/>
</dbReference>
<dbReference type="GO" id="GO:0005524">
    <property type="term" value="F:ATP binding"/>
    <property type="evidence" value="ECO:0007669"/>
    <property type="project" value="InterPro"/>
</dbReference>
<sequence>MKQTVASSLKLTASPCDIEFLAQGAFNKVHVVKFPGQEKEVIARVTLPVDPKWKTLSEVATLQWVRHNTSLPVPGVFSYQADRNNAIGFEWIVMSKMPGRSLGDRWRDVSFSAKEEITRRLAVFCSETFRSQLRGIGNLYRDGDSFNVGRIVSSDFIWDNHIHAPVSRGPFQSSRDWLLARLNLEHAMDIIWRLRRLLDDFFPPPGPGSNPERTMIVHEDLSRQNILVDDHGKLTAVVDWQCVSAVPLWFACQIPPLVKSKPSDEEPVKAQYRHDEDGNVAELFCENLDNYELTQLRRVFLAEMERLQPERVDIFKSSQLQRDFDLAVSGCSDEFMMLRIRHWLDDGE</sequence>
<feature type="domain" description="Protein kinase" evidence="1">
    <location>
        <begin position="15"/>
        <end position="348"/>
    </location>
</feature>
<comment type="caution">
    <text evidence="2">The sequence shown here is derived from an EMBL/GenBank/DDBJ whole genome shotgun (WGS) entry which is preliminary data.</text>
</comment>
<dbReference type="InterPro" id="IPR051678">
    <property type="entry name" value="AGP_Transferase"/>
</dbReference>
<proteinExistence type="predicted"/>
<dbReference type="InterPro" id="IPR002575">
    <property type="entry name" value="Aminoglycoside_PTrfase"/>
</dbReference>
<reference evidence="2" key="2">
    <citation type="submission" date="2023-05" db="EMBL/GenBank/DDBJ databases">
        <authorList>
            <consortium name="Lawrence Berkeley National Laboratory"/>
            <person name="Steindorff A."/>
            <person name="Hensen N."/>
            <person name="Bonometti L."/>
            <person name="Westerberg I."/>
            <person name="Brannstrom I.O."/>
            <person name="Guillou S."/>
            <person name="Cros-Aarteil S."/>
            <person name="Calhoun S."/>
            <person name="Haridas S."/>
            <person name="Kuo A."/>
            <person name="Mondo S."/>
            <person name="Pangilinan J."/>
            <person name="Riley R."/>
            <person name="Labutti K."/>
            <person name="Andreopoulos B."/>
            <person name="Lipzen A."/>
            <person name="Chen C."/>
            <person name="Yanf M."/>
            <person name="Daum C."/>
            <person name="Ng V."/>
            <person name="Clum A."/>
            <person name="Ohm R."/>
            <person name="Martin F."/>
            <person name="Silar P."/>
            <person name="Natvig D."/>
            <person name="Lalanne C."/>
            <person name="Gautier V."/>
            <person name="Ament-Velasquez S.L."/>
            <person name="Kruys A."/>
            <person name="Hutchinson M.I."/>
            <person name="Powell A.J."/>
            <person name="Barry K."/>
            <person name="Miller A.N."/>
            <person name="Grigoriev I.V."/>
            <person name="Debuchy R."/>
            <person name="Gladieux P."/>
            <person name="Thoren M.H."/>
            <person name="Johannesson H."/>
        </authorList>
    </citation>
    <scope>NUCLEOTIDE SEQUENCE</scope>
    <source>
        <strain evidence="2">CBS 757.83</strain>
    </source>
</reference>
<dbReference type="InterPro" id="IPR011009">
    <property type="entry name" value="Kinase-like_dom_sf"/>
</dbReference>
<dbReference type="Proteomes" id="UP001305647">
    <property type="component" value="Unassembled WGS sequence"/>
</dbReference>
<keyword evidence="2" id="KW-0808">Transferase</keyword>
<dbReference type="Gene3D" id="3.90.1200.10">
    <property type="match status" value="1"/>
</dbReference>
<dbReference type="Gene3D" id="3.30.200.150">
    <property type="match status" value="1"/>
</dbReference>
<keyword evidence="3" id="KW-1185">Reference proteome</keyword>
<gene>
    <name evidence="2" type="ORF">N658DRAFT_569746</name>
</gene>
<evidence type="ECO:0000259" key="1">
    <source>
        <dbReference type="PROSITE" id="PS50011"/>
    </source>
</evidence>
<dbReference type="PROSITE" id="PS50011">
    <property type="entry name" value="PROTEIN_KINASE_DOM"/>
    <property type="match status" value="1"/>
</dbReference>
<dbReference type="PANTHER" id="PTHR21310:SF13">
    <property type="entry name" value="AMINOGLYCOSIDE PHOSPHOTRANSFERASE DOMAIN-CONTAINING PROTEIN"/>
    <property type="match status" value="1"/>
</dbReference>
<name>A0AAN6PRN4_9PEZI</name>
<organism evidence="2 3">
    <name type="scientific">Parathielavia hyrcaniae</name>
    <dbReference type="NCBI Taxonomy" id="113614"/>
    <lineage>
        <taxon>Eukaryota</taxon>
        <taxon>Fungi</taxon>
        <taxon>Dikarya</taxon>
        <taxon>Ascomycota</taxon>
        <taxon>Pezizomycotina</taxon>
        <taxon>Sordariomycetes</taxon>
        <taxon>Sordariomycetidae</taxon>
        <taxon>Sordariales</taxon>
        <taxon>Chaetomiaceae</taxon>
        <taxon>Parathielavia</taxon>
    </lineage>
</organism>
<keyword evidence="2" id="KW-0418">Kinase</keyword>
<evidence type="ECO:0000313" key="3">
    <source>
        <dbReference type="Proteomes" id="UP001305647"/>
    </source>
</evidence>
<dbReference type="PANTHER" id="PTHR21310">
    <property type="entry name" value="AMINOGLYCOSIDE PHOSPHOTRANSFERASE-RELATED-RELATED"/>
    <property type="match status" value="1"/>
</dbReference>
<dbReference type="Pfam" id="PF01636">
    <property type="entry name" value="APH"/>
    <property type="match status" value="1"/>
</dbReference>
<evidence type="ECO:0000313" key="2">
    <source>
        <dbReference type="EMBL" id="KAK4096662.1"/>
    </source>
</evidence>
<dbReference type="AlphaFoldDB" id="A0AAN6PRN4"/>
<reference evidence="2" key="1">
    <citation type="journal article" date="2023" name="Mol. Phylogenet. Evol.">
        <title>Genome-scale phylogeny and comparative genomics of the fungal order Sordariales.</title>
        <authorList>
            <person name="Hensen N."/>
            <person name="Bonometti L."/>
            <person name="Westerberg I."/>
            <person name="Brannstrom I.O."/>
            <person name="Guillou S."/>
            <person name="Cros-Aarteil S."/>
            <person name="Calhoun S."/>
            <person name="Haridas S."/>
            <person name="Kuo A."/>
            <person name="Mondo S."/>
            <person name="Pangilinan J."/>
            <person name="Riley R."/>
            <person name="LaButti K."/>
            <person name="Andreopoulos B."/>
            <person name="Lipzen A."/>
            <person name="Chen C."/>
            <person name="Yan M."/>
            <person name="Daum C."/>
            <person name="Ng V."/>
            <person name="Clum A."/>
            <person name="Steindorff A."/>
            <person name="Ohm R.A."/>
            <person name="Martin F."/>
            <person name="Silar P."/>
            <person name="Natvig D.O."/>
            <person name="Lalanne C."/>
            <person name="Gautier V."/>
            <person name="Ament-Velasquez S.L."/>
            <person name="Kruys A."/>
            <person name="Hutchinson M.I."/>
            <person name="Powell A.J."/>
            <person name="Barry K."/>
            <person name="Miller A.N."/>
            <person name="Grigoriev I.V."/>
            <person name="Debuchy R."/>
            <person name="Gladieux P."/>
            <person name="Hiltunen Thoren M."/>
            <person name="Johannesson H."/>
        </authorList>
    </citation>
    <scope>NUCLEOTIDE SEQUENCE</scope>
    <source>
        <strain evidence="2">CBS 757.83</strain>
    </source>
</reference>
<dbReference type="SUPFAM" id="SSF56112">
    <property type="entry name" value="Protein kinase-like (PK-like)"/>
    <property type="match status" value="1"/>
</dbReference>
<dbReference type="InterPro" id="IPR000719">
    <property type="entry name" value="Prot_kinase_dom"/>
</dbReference>
<accession>A0AAN6PRN4</accession>
<protein>
    <submittedName>
        <fullName evidence="2">Kinase-like protein</fullName>
    </submittedName>
</protein>
<dbReference type="GO" id="GO:0004672">
    <property type="term" value="F:protein kinase activity"/>
    <property type="evidence" value="ECO:0007669"/>
    <property type="project" value="InterPro"/>
</dbReference>